<dbReference type="EMBL" id="JACRSW010000031">
    <property type="protein sequence ID" value="MBC8557699.1"/>
    <property type="molecule type" value="Genomic_DNA"/>
</dbReference>
<evidence type="ECO:0000256" key="1">
    <source>
        <dbReference type="ARBA" id="ARBA00001946"/>
    </source>
</evidence>
<organism evidence="7 8">
    <name type="scientific">Jutongia hominis</name>
    <dbReference type="NCBI Taxonomy" id="2763664"/>
    <lineage>
        <taxon>Bacteria</taxon>
        <taxon>Bacillati</taxon>
        <taxon>Bacillota</taxon>
        <taxon>Clostridia</taxon>
        <taxon>Lachnospirales</taxon>
        <taxon>Lachnospiraceae</taxon>
        <taxon>Jutongia</taxon>
    </lineage>
</organism>
<sequence length="393" mass="44542">MLKAVIFDMDGVIIDSEPQHARAALRVLNRHDANADYDYCSSFIGSSTKVFTQDIMKRFPLSISLEDLLEEMNLEKKKILKEEGYAIIEGITDLIKKLYHAGIRLAIASSSSPTEIENTVKALHIKKYFTKLISCAHVEHPKPAPDSFLLALKELGVSPQETVVVEDSCFGSQAAKAAGIPCVGYLNPHSGNQDLSAANVLLESFVGIDERFFHNILCRSLGKPVMIADTKRLFIRELEPKDIKEIYQIYKDPDIRQYIPDIDDYLEEEMKKQEAYIKNVYSFYGYGMWGIFSKTSKKLIGKCGIENLEVDGKNEIVLSYLLDTNHWGYGYALECCRAVFTYAKEELDIKRIVAVIDKKNTRSQNTAKNLGMTIEKEIPYKGHDCYLYSIQLD</sequence>
<dbReference type="InterPro" id="IPR036412">
    <property type="entry name" value="HAD-like_sf"/>
</dbReference>
<comment type="caution">
    <text evidence="7">The sequence shown here is derived from an EMBL/GenBank/DDBJ whole genome shotgun (WGS) entry which is preliminary data.</text>
</comment>
<accession>A0ABR7MV66</accession>
<dbReference type="SFLD" id="SFLDS00003">
    <property type="entry name" value="Haloacid_Dehalogenase"/>
    <property type="match status" value="1"/>
</dbReference>
<dbReference type="Proteomes" id="UP000637513">
    <property type="component" value="Unassembled WGS sequence"/>
</dbReference>
<protein>
    <submittedName>
        <fullName evidence="7">GNAT family N-acetyltransferase</fullName>
    </submittedName>
</protein>
<evidence type="ECO:0000256" key="5">
    <source>
        <dbReference type="ARBA" id="ARBA00023277"/>
    </source>
</evidence>
<evidence type="ECO:0000256" key="3">
    <source>
        <dbReference type="ARBA" id="ARBA00022723"/>
    </source>
</evidence>
<dbReference type="SUPFAM" id="SSF55729">
    <property type="entry name" value="Acyl-CoA N-acyltransferases (Nat)"/>
    <property type="match status" value="1"/>
</dbReference>
<dbReference type="SUPFAM" id="SSF56784">
    <property type="entry name" value="HAD-like"/>
    <property type="match status" value="1"/>
</dbReference>
<keyword evidence="8" id="KW-1185">Reference proteome</keyword>
<comment type="similarity">
    <text evidence="2">Belongs to the HAD-like hydrolase superfamily. CbbY/CbbZ/Gph/YieH family.</text>
</comment>
<evidence type="ECO:0000256" key="2">
    <source>
        <dbReference type="ARBA" id="ARBA00006171"/>
    </source>
</evidence>
<dbReference type="InterPro" id="IPR023214">
    <property type="entry name" value="HAD_sf"/>
</dbReference>
<dbReference type="PANTHER" id="PTHR46193:SF18">
    <property type="entry name" value="HEXITOL PHOSPHATASE B"/>
    <property type="match status" value="1"/>
</dbReference>
<dbReference type="InterPro" id="IPR051600">
    <property type="entry name" value="Beta-PGM-like"/>
</dbReference>
<dbReference type="Gene3D" id="3.40.50.1000">
    <property type="entry name" value="HAD superfamily/HAD-like"/>
    <property type="match status" value="1"/>
</dbReference>
<evidence type="ECO:0000313" key="8">
    <source>
        <dbReference type="Proteomes" id="UP000637513"/>
    </source>
</evidence>
<dbReference type="PROSITE" id="PS51186">
    <property type="entry name" value="GNAT"/>
    <property type="match status" value="1"/>
</dbReference>
<evidence type="ECO:0000256" key="4">
    <source>
        <dbReference type="ARBA" id="ARBA00022842"/>
    </source>
</evidence>
<dbReference type="InterPro" id="IPR023198">
    <property type="entry name" value="PGP-like_dom2"/>
</dbReference>
<evidence type="ECO:0000259" key="6">
    <source>
        <dbReference type="PROSITE" id="PS51186"/>
    </source>
</evidence>
<feature type="domain" description="N-acetyltransferase" evidence="6">
    <location>
        <begin position="233"/>
        <end position="393"/>
    </location>
</feature>
<keyword evidence="5" id="KW-0119">Carbohydrate metabolism</keyword>
<dbReference type="InterPro" id="IPR006439">
    <property type="entry name" value="HAD-SF_hydro_IA"/>
</dbReference>
<dbReference type="NCBIfam" id="TIGR01549">
    <property type="entry name" value="HAD-SF-IA-v1"/>
    <property type="match status" value="1"/>
</dbReference>
<dbReference type="SFLD" id="SFLDG01129">
    <property type="entry name" value="C1.5:_HAD__Beta-PGM__Phosphata"/>
    <property type="match status" value="1"/>
</dbReference>
<dbReference type="InterPro" id="IPR016181">
    <property type="entry name" value="Acyl_CoA_acyltransferase"/>
</dbReference>
<evidence type="ECO:0000313" key="7">
    <source>
        <dbReference type="EMBL" id="MBC8557699.1"/>
    </source>
</evidence>
<name>A0ABR7MV66_9FIRM</name>
<reference evidence="7 8" key="1">
    <citation type="submission" date="2020-08" db="EMBL/GenBank/DDBJ databases">
        <title>Genome public.</title>
        <authorList>
            <person name="Liu C."/>
            <person name="Sun Q."/>
        </authorList>
    </citation>
    <scope>NUCLEOTIDE SEQUENCE [LARGE SCALE GENOMIC DNA]</scope>
    <source>
        <strain evidence="7 8">BX3</strain>
    </source>
</reference>
<keyword evidence="4" id="KW-0460">Magnesium</keyword>
<dbReference type="SFLD" id="SFLDG01135">
    <property type="entry name" value="C1.5.6:_HAD__Beta-PGM__Phospha"/>
    <property type="match status" value="1"/>
</dbReference>
<dbReference type="RefSeq" id="WP_249305016.1">
    <property type="nucleotide sequence ID" value="NZ_JACRSW010000031.1"/>
</dbReference>
<keyword evidence="3" id="KW-0479">Metal-binding</keyword>
<dbReference type="Pfam" id="PF13419">
    <property type="entry name" value="HAD_2"/>
    <property type="match status" value="1"/>
</dbReference>
<dbReference type="PRINTS" id="PR00413">
    <property type="entry name" value="HADHALOGNASE"/>
</dbReference>
<comment type="cofactor">
    <cofactor evidence="1">
        <name>Mg(2+)</name>
        <dbReference type="ChEBI" id="CHEBI:18420"/>
    </cofactor>
</comment>
<dbReference type="Pfam" id="PF13302">
    <property type="entry name" value="Acetyltransf_3"/>
    <property type="match status" value="1"/>
</dbReference>
<dbReference type="PANTHER" id="PTHR46193">
    <property type="entry name" value="6-PHOSPHOGLUCONATE PHOSPHATASE"/>
    <property type="match status" value="1"/>
</dbReference>
<proteinExistence type="inferred from homology"/>
<gene>
    <name evidence="7" type="ORF">H8700_08265</name>
</gene>
<dbReference type="InterPro" id="IPR041492">
    <property type="entry name" value="HAD_2"/>
</dbReference>
<dbReference type="Gene3D" id="1.10.150.240">
    <property type="entry name" value="Putative phosphatase, domain 2"/>
    <property type="match status" value="1"/>
</dbReference>
<dbReference type="InterPro" id="IPR000182">
    <property type="entry name" value="GNAT_dom"/>
</dbReference>
<dbReference type="NCBIfam" id="TIGR01509">
    <property type="entry name" value="HAD-SF-IA-v3"/>
    <property type="match status" value="1"/>
</dbReference>
<dbReference type="Gene3D" id="3.40.630.30">
    <property type="match status" value="1"/>
</dbReference>